<dbReference type="AlphaFoldDB" id="A0AAN6W3W9"/>
<protein>
    <recommendedName>
        <fullName evidence="3">F-box domain-containing protein</fullName>
    </recommendedName>
</protein>
<keyword evidence="2" id="KW-1185">Reference proteome</keyword>
<dbReference type="Proteomes" id="UP001302321">
    <property type="component" value="Unassembled WGS sequence"/>
</dbReference>
<evidence type="ECO:0000313" key="1">
    <source>
        <dbReference type="EMBL" id="KAK4174686.1"/>
    </source>
</evidence>
<organism evidence="1 2">
    <name type="scientific">Triangularia setosa</name>
    <dbReference type="NCBI Taxonomy" id="2587417"/>
    <lineage>
        <taxon>Eukaryota</taxon>
        <taxon>Fungi</taxon>
        <taxon>Dikarya</taxon>
        <taxon>Ascomycota</taxon>
        <taxon>Pezizomycotina</taxon>
        <taxon>Sordariomycetes</taxon>
        <taxon>Sordariomycetidae</taxon>
        <taxon>Sordariales</taxon>
        <taxon>Podosporaceae</taxon>
        <taxon>Triangularia</taxon>
    </lineage>
</organism>
<evidence type="ECO:0008006" key="3">
    <source>
        <dbReference type="Google" id="ProtNLM"/>
    </source>
</evidence>
<gene>
    <name evidence="1" type="ORF">QBC36DRAFT_36220</name>
</gene>
<evidence type="ECO:0000313" key="2">
    <source>
        <dbReference type="Proteomes" id="UP001302321"/>
    </source>
</evidence>
<reference evidence="1" key="2">
    <citation type="submission" date="2023-05" db="EMBL/GenBank/DDBJ databases">
        <authorList>
            <consortium name="Lawrence Berkeley National Laboratory"/>
            <person name="Steindorff A."/>
            <person name="Hensen N."/>
            <person name="Bonometti L."/>
            <person name="Westerberg I."/>
            <person name="Brannstrom I.O."/>
            <person name="Guillou S."/>
            <person name="Cros-Aarteil S."/>
            <person name="Calhoun S."/>
            <person name="Haridas S."/>
            <person name="Kuo A."/>
            <person name="Mondo S."/>
            <person name="Pangilinan J."/>
            <person name="Riley R."/>
            <person name="Labutti K."/>
            <person name="Andreopoulos B."/>
            <person name="Lipzen A."/>
            <person name="Chen C."/>
            <person name="Yanf M."/>
            <person name="Daum C."/>
            <person name="Ng V."/>
            <person name="Clum A."/>
            <person name="Ohm R."/>
            <person name="Martin F."/>
            <person name="Silar P."/>
            <person name="Natvig D."/>
            <person name="Lalanne C."/>
            <person name="Gautier V."/>
            <person name="Ament-Velasquez S.L."/>
            <person name="Kruys A."/>
            <person name="Hutchinson M.I."/>
            <person name="Powell A.J."/>
            <person name="Barry K."/>
            <person name="Miller A.N."/>
            <person name="Grigoriev I.V."/>
            <person name="Debuchy R."/>
            <person name="Gladieux P."/>
            <person name="Thoren M.H."/>
            <person name="Johannesson H."/>
        </authorList>
    </citation>
    <scope>NUCLEOTIDE SEQUENCE</scope>
    <source>
        <strain evidence="1">CBS 892.96</strain>
    </source>
</reference>
<name>A0AAN6W3W9_9PEZI</name>
<dbReference type="EMBL" id="MU866269">
    <property type="protein sequence ID" value="KAK4174686.1"/>
    <property type="molecule type" value="Genomic_DNA"/>
</dbReference>
<sequence>MSLTFEDLPDDVHQRILDTISCPKCLNNLASASPSCLHVLQVHRRSTLWRLALRTIPVLIADKLRPVCHLDVEPVLVERLLRTCQKSLLESVRQLRFLRPELPHLEYLKTAPNYPRRDLLGGHYCNTGCSASCFDGSAPCVTQTVLEIILPELWVRNELVDVNRRFSWHTMRRCGPGLIWARDMPWNAIELAMFQMSGEKLIYSKPQMHHINCPVHLSVKISSSYLIFRIHLPRGTAEAVKQYIKEHWGLWDESFLSQNGEPRSQGLETRFYWKFRHGD</sequence>
<accession>A0AAN6W3W9</accession>
<comment type="caution">
    <text evidence="1">The sequence shown here is derived from an EMBL/GenBank/DDBJ whole genome shotgun (WGS) entry which is preliminary data.</text>
</comment>
<reference evidence="1" key="1">
    <citation type="journal article" date="2023" name="Mol. Phylogenet. Evol.">
        <title>Genome-scale phylogeny and comparative genomics of the fungal order Sordariales.</title>
        <authorList>
            <person name="Hensen N."/>
            <person name="Bonometti L."/>
            <person name="Westerberg I."/>
            <person name="Brannstrom I.O."/>
            <person name="Guillou S."/>
            <person name="Cros-Aarteil S."/>
            <person name="Calhoun S."/>
            <person name="Haridas S."/>
            <person name="Kuo A."/>
            <person name="Mondo S."/>
            <person name="Pangilinan J."/>
            <person name="Riley R."/>
            <person name="LaButti K."/>
            <person name="Andreopoulos B."/>
            <person name="Lipzen A."/>
            <person name="Chen C."/>
            <person name="Yan M."/>
            <person name="Daum C."/>
            <person name="Ng V."/>
            <person name="Clum A."/>
            <person name="Steindorff A."/>
            <person name="Ohm R.A."/>
            <person name="Martin F."/>
            <person name="Silar P."/>
            <person name="Natvig D.O."/>
            <person name="Lalanne C."/>
            <person name="Gautier V."/>
            <person name="Ament-Velasquez S.L."/>
            <person name="Kruys A."/>
            <person name="Hutchinson M.I."/>
            <person name="Powell A.J."/>
            <person name="Barry K."/>
            <person name="Miller A.N."/>
            <person name="Grigoriev I.V."/>
            <person name="Debuchy R."/>
            <person name="Gladieux P."/>
            <person name="Hiltunen Thoren M."/>
            <person name="Johannesson H."/>
        </authorList>
    </citation>
    <scope>NUCLEOTIDE SEQUENCE</scope>
    <source>
        <strain evidence="1">CBS 892.96</strain>
    </source>
</reference>
<proteinExistence type="predicted"/>